<sequence>MMKAKKISDHIWSLKTWMIIPIHVWVVVDEDGVTLVDAGMPMMAKGIMKFIKQLNAGTLQRILLTHGHSDHVGAVKEILKSNEVPVYAHQIEIPYMEGEIVYPKRKKLELNLPKKLTQPLLEDKTGNMQSIGGLTPIFTPGHSPGHVAYYHEKDGILLGGDLFTSKKGKLRSPMPMFTADMALAVKSASVLSELKPKLLEVCHGNAVIRPADQLEDYVRSMEIKLGGRLS</sequence>
<evidence type="ECO:0000259" key="1">
    <source>
        <dbReference type="SMART" id="SM00849"/>
    </source>
</evidence>
<dbReference type="Pfam" id="PF00753">
    <property type="entry name" value="Lactamase_B"/>
    <property type="match status" value="1"/>
</dbReference>
<dbReference type="Proteomes" id="UP001364890">
    <property type="component" value="Unassembled WGS sequence"/>
</dbReference>
<dbReference type="SMART" id="SM00849">
    <property type="entry name" value="Lactamase_B"/>
    <property type="match status" value="1"/>
</dbReference>
<comment type="caution">
    <text evidence="2">The sequence shown here is derived from an EMBL/GenBank/DDBJ whole genome shotgun (WGS) entry which is preliminary data.</text>
</comment>
<dbReference type="RefSeq" id="WP_336497512.1">
    <property type="nucleotide sequence ID" value="NZ_JBAWSY010000005.1"/>
</dbReference>
<organism evidence="2 3">
    <name type="scientific">Psychrobacillus mangrovi</name>
    <dbReference type="NCBI Taxonomy" id="3117745"/>
    <lineage>
        <taxon>Bacteria</taxon>
        <taxon>Bacillati</taxon>
        <taxon>Bacillota</taxon>
        <taxon>Bacilli</taxon>
        <taxon>Bacillales</taxon>
        <taxon>Bacillaceae</taxon>
        <taxon>Psychrobacillus</taxon>
    </lineage>
</organism>
<dbReference type="EMBL" id="JBAWSY010000005">
    <property type="protein sequence ID" value="MEI4769862.1"/>
    <property type="molecule type" value="Genomic_DNA"/>
</dbReference>
<gene>
    <name evidence="2" type="ORF">WAX74_09430</name>
</gene>
<dbReference type="PANTHER" id="PTHR42951">
    <property type="entry name" value="METALLO-BETA-LACTAMASE DOMAIN-CONTAINING"/>
    <property type="match status" value="1"/>
</dbReference>
<reference evidence="2 3" key="1">
    <citation type="submission" date="2024-01" db="EMBL/GenBank/DDBJ databases">
        <title>Seven novel Bacillus-like species.</title>
        <authorList>
            <person name="Liu G."/>
        </authorList>
    </citation>
    <scope>NUCLEOTIDE SEQUENCE [LARGE SCALE GENOMIC DNA]</scope>
    <source>
        <strain evidence="2 3">FJAT-51614</strain>
    </source>
</reference>
<dbReference type="PANTHER" id="PTHR42951:SF17">
    <property type="entry name" value="METALLO-BETA-LACTAMASE DOMAIN-CONTAINING PROTEIN"/>
    <property type="match status" value="1"/>
</dbReference>
<dbReference type="InterPro" id="IPR001279">
    <property type="entry name" value="Metallo-B-lactamas"/>
</dbReference>
<dbReference type="InterPro" id="IPR036866">
    <property type="entry name" value="RibonucZ/Hydroxyglut_hydro"/>
</dbReference>
<dbReference type="CDD" id="cd07721">
    <property type="entry name" value="yflN-like_MBL-fold"/>
    <property type="match status" value="1"/>
</dbReference>
<evidence type="ECO:0000313" key="2">
    <source>
        <dbReference type="EMBL" id="MEI4769862.1"/>
    </source>
</evidence>
<evidence type="ECO:0000313" key="3">
    <source>
        <dbReference type="Proteomes" id="UP001364890"/>
    </source>
</evidence>
<accession>A0ABU8F4A6</accession>
<dbReference type="InterPro" id="IPR050855">
    <property type="entry name" value="NDM-1-like"/>
</dbReference>
<feature type="domain" description="Metallo-beta-lactamase" evidence="1">
    <location>
        <begin position="21"/>
        <end position="203"/>
    </location>
</feature>
<proteinExistence type="predicted"/>
<dbReference type="SUPFAM" id="SSF56281">
    <property type="entry name" value="Metallo-hydrolase/oxidoreductase"/>
    <property type="match status" value="1"/>
</dbReference>
<keyword evidence="3" id="KW-1185">Reference proteome</keyword>
<dbReference type="Gene3D" id="3.60.15.10">
    <property type="entry name" value="Ribonuclease Z/Hydroxyacylglutathione hydrolase-like"/>
    <property type="match status" value="1"/>
</dbReference>
<protein>
    <submittedName>
        <fullName evidence="2">MBL fold metallo-hydrolase</fullName>
    </submittedName>
</protein>
<name>A0ABU8F4A6_9BACI</name>